<keyword evidence="5 6" id="KW-0472">Membrane</keyword>
<feature type="domain" description="VTT" evidence="7">
    <location>
        <begin position="64"/>
        <end position="180"/>
    </location>
</feature>
<comment type="similarity">
    <text evidence="6">Belongs to the TVP38/TMEM64 family.</text>
</comment>
<dbReference type="AlphaFoldDB" id="A0A1H9WDC0"/>
<dbReference type="InterPro" id="IPR015414">
    <property type="entry name" value="TMEM64"/>
</dbReference>
<feature type="transmembrane region" description="Helical" evidence="6">
    <location>
        <begin position="192"/>
        <end position="212"/>
    </location>
</feature>
<gene>
    <name evidence="8" type="ORF">SAMN05518684_11649</name>
</gene>
<dbReference type="OrthoDB" id="2381682at2"/>
<dbReference type="InterPro" id="IPR032816">
    <property type="entry name" value="VTT_dom"/>
</dbReference>
<dbReference type="Proteomes" id="UP000198571">
    <property type="component" value="Unassembled WGS sequence"/>
</dbReference>
<reference evidence="9" key="1">
    <citation type="submission" date="2016-10" db="EMBL/GenBank/DDBJ databases">
        <authorList>
            <person name="Varghese N."/>
            <person name="Submissions S."/>
        </authorList>
    </citation>
    <scope>NUCLEOTIDE SEQUENCE [LARGE SCALE GENOMIC DNA]</scope>
    <source>
        <strain evidence="9">S9</strain>
    </source>
</reference>
<feature type="transmembrane region" description="Helical" evidence="6">
    <location>
        <begin position="121"/>
        <end position="142"/>
    </location>
</feature>
<keyword evidence="4 6" id="KW-1133">Transmembrane helix</keyword>
<dbReference type="GO" id="GO:0005886">
    <property type="term" value="C:plasma membrane"/>
    <property type="evidence" value="ECO:0007669"/>
    <property type="project" value="UniProtKB-SubCell"/>
</dbReference>
<evidence type="ECO:0000256" key="2">
    <source>
        <dbReference type="ARBA" id="ARBA00022475"/>
    </source>
</evidence>
<feature type="transmembrane region" description="Helical" evidence="6">
    <location>
        <begin position="163"/>
        <end position="186"/>
    </location>
</feature>
<dbReference type="EMBL" id="FOGT01000016">
    <property type="protein sequence ID" value="SES31936.1"/>
    <property type="molecule type" value="Genomic_DNA"/>
</dbReference>
<proteinExistence type="inferred from homology"/>
<feature type="transmembrane region" description="Helical" evidence="6">
    <location>
        <begin position="83"/>
        <end position="101"/>
    </location>
</feature>
<evidence type="ECO:0000256" key="3">
    <source>
        <dbReference type="ARBA" id="ARBA00022692"/>
    </source>
</evidence>
<comment type="subcellular location">
    <subcellularLocation>
        <location evidence="1 6">Cell membrane</location>
        <topology evidence="1 6">Multi-pass membrane protein</topology>
    </subcellularLocation>
</comment>
<keyword evidence="3 6" id="KW-0812">Transmembrane</keyword>
<organism evidence="8 9">
    <name type="scientific">Salipaludibacillus aurantiacus</name>
    <dbReference type="NCBI Taxonomy" id="1601833"/>
    <lineage>
        <taxon>Bacteria</taxon>
        <taxon>Bacillati</taxon>
        <taxon>Bacillota</taxon>
        <taxon>Bacilli</taxon>
        <taxon>Bacillales</taxon>
        <taxon>Bacillaceae</taxon>
    </lineage>
</organism>
<keyword evidence="2 6" id="KW-1003">Cell membrane</keyword>
<keyword evidence="9" id="KW-1185">Reference proteome</keyword>
<evidence type="ECO:0000259" key="7">
    <source>
        <dbReference type="Pfam" id="PF09335"/>
    </source>
</evidence>
<evidence type="ECO:0000256" key="5">
    <source>
        <dbReference type="ARBA" id="ARBA00023136"/>
    </source>
</evidence>
<evidence type="ECO:0000256" key="4">
    <source>
        <dbReference type="ARBA" id="ARBA00022989"/>
    </source>
</evidence>
<protein>
    <recommendedName>
        <fullName evidence="6">TVP38/TMEM64 family membrane protein</fullName>
    </recommendedName>
</protein>
<evidence type="ECO:0000313" key="9">
    <source>
        <dbReference type="Proteomes" id="UP000198571"/>
    </source>
</evidence>
<feature type="transmembrane region" description="Helical" evidence="6">
    <location>
        <begin position="45"/>
        <end position="76"/>
    </location>
</feature>
<name>A0A1H9WDC0_9BACI</name>
<evidence type="ECO:0000256" key="6">
    <source>
        <dbReference type="RuleBase" id="RU366058"/>
    </source>
</evidence>
<evidence type="ECO:0000256" key="1">
    <source>
        <dbReference type="ARBA" id="ARBA00004651"/>
    </source>
</evidence>
<accession>A0A1H9WDC0</accession>
<dbReference type="PANTHER" id="PTHR12677">
    <property type="entry name" value="GOLGI APPARATUS MEMBRANE PROTEIN TVP38-RELATED"/>
    <property type="match status" value="1"/>
</dbReference>
<dbReference type="RefSeq" id="WP_093054563.1">
    <property type="nucleotide sequence ID" value="NZ_FOGT01000016.1"/>
</dbReference>
<evidence type="ECO:0000313" key="8">
    <source>
        <dbReference type="EMBL" id="SES31936.1"/>
    </source>
</evidence>
<sequence length="221" mass="25102">MKKTLILIAIAAAVIFFSLNSEWIAQLRNENLSYFTDDLFSEIGYGILFITIPLMIIQNIVTIFPILIVIIIHFILFGLAGGFLYSLIGTTIGAIVCFWLGRTASRKWVDKYWSKNEEKLSYIVDLISSYGVFMIVVLRSIPVMPSNLISIAASVSPISDRQYIWSTLFGNISMVWILSLLSSPLWMSESIYTGYITGYIIFALAVTGYYGIRFYRHRLNN</sequence>
<dbReference type="PANTHER" id="PTHR12677:SF59">
    <property type="entry name" value="GOLGI APPARATUS MEMBRANE PROTEIN TVP38-RELATED"/>
    <property type="match status" value="1"/>
</dbReference>
<dbReference type="Pfam" id="PF09335">
    <property type="entry name" value="VTT_dom"/>
    <property type="match status" value="1"/>
</dbReference>
<dbReference type="STRING" id="1601833.SAMN05518684_11649"/>